<dbReference type="PANTHER" id="PTHR43176">
    <property type="entry name" value="3-HYDROXYISOBUTYRYL-COA HYDROLASE-RELATED"/>
    <property type="match status" value="1"/>
</dbReference>
<dbReference type="GO" id="GO:0005739">
    <property type="term" value="C:mitochondrion"/>
    <property type="evidence" value="ECO:0007669"/>
    <property type="project" value="UniProtKB-SubCell"/>
</dbReference>
<dbReference type="NCBIfam" id="NF004127">
    <property type="entry name" value="PRK05617.1"/>
    <property type="match status" value="1"/>
</dbReference>
<keyword evidence="5" id="KW-0496">Mitochondrion</keyword>
<dbReference type="Proteomes" id="UP000605846">
    <property type="component" value="Unassembled WGS sequence"/>
</dbReference>
<accession>A0A8H7BLY0</accession>
<evidence type="ECO:0000259" key="8">
    <source>
        <dbReference type="Pfam" id="PF16113"/>
    </source>
</evidence>
<evidence type="ECO:0000313" key="9">
    <source>
        <dbReference type="EMBL" id="KAF7722382.1"/>
    </source>
</evidence>
<name>A0A8H7BLY0_9FUNG</name>
<comment type="caution">
    <text evidence="9">The sequence shown here is derived from an EMBL/GenBank/DDBJ whole genome shotgun (WGS) entry which is preliminary data.</text>
</comment>
<dbReference type="Gene3D" id="3.90.226.10">
    <property type="entry name" value="2-enoyl-CoA Hydratase, Chain A, domain 1"/>
    <property type="match status" value="1"/>
</dbReference>
<proteinExistence type="predicted"/>
<organism evidence="9 10">
    <name type="scientific">Apophysomyces ossiformis</name>
    <dbReference type="NCBI Taxonomy" id="679940"/>
    <lineage>
        <taxon>Eukaryota</taxon>
        <taxon>Fungi</taxon>
        <taxon>Fungi incertae sedis</taxon>
        <taxon>Mucoromycota</taxon>
        <taxon>Mucoromycotina</taxon>
        <taxon>Mucoromycetes</taxon>
        <taxon>Mucorales</taxon>
        <taxon>Mucorineae</taxon>
        <taxon>Mucoraceae</taxon>
        <taxon>Apophysomyces</taxon>
    </lineage>
</organism>
<keyword evidence="10" id="KW-1185">Reference proteome</keyword>
<dbReference type="EMBL" id="JABAYA010000198">
    <property type="protein sequence ID" value="KAF7722382.1"/>
    <property type="molecule type" value="Genomic_DNA"/>
</dbReference>
<evidence type="ECO:0000313" key="10">
    <source>
        <dbReference type="Proteomes" id="UP000605846"/>
    </source>
</evidence>
<evidence type="ECO:0000256" key="6">
    <source>
        <dbReference type="ARBA" id="ARBA00031181"/>
    </source>
</evidence>
<evidence type="ECO:0000256" key="7">
    <source>
        <dbReference type="SAM" id="MobiDB-lite"/>
    </source>
</evidence>
<protein>
    <recommendedName>
        <fullName evidence="3">3-hydroxyisobutyryl-CoA hydrolase</fullName>
        <ecNumber evidence="3">3.1.2.4</ecNumber>
    </recommendedName>
    <alternativeName>
        <fullName evidence="6">3-hydroxyisobutyryl-coenzyme A hydrolase</fullName>
    </alternativeName>
</protein>
<reference evidence="9" key="1">
    <citation type="submission" date="2020-01" db="EMBL/GenBank/DDBJ databases">
        <title>Genome Sequencing of Three Apophysomyces-Like Fungal Strains Confirms a Novel Fungal Genus in the Mucoromycota with divergent Burkholderia-like Endosymbiotic Bacteria.</title>
        <authorList>
            <person name="Stajich J.E."/>
            <person name="Macias A.M."/>
            <person name="Carter-House D."/>
            <person name="Lovett B."/>
            <person name="Kasson L.R."/>
            <person name="Berry K."/>
            <person name="Grigoriev I."/>
            <person name="Chang Y."/>
            <person name="Spatafora J."/>
            <person name="Kasson M.T."/>
        </authorList>
    </citation>
    <scope>NUCLEOTIDE SEQUENCE</scope>
    <source>
        <strain evidence="9">NRRL A-21654</strain>
    </source>
</reference>
<sequence length="649" mass="73940">MTAKRLHDEAFEMRPQQPHPFSPRPEHRPIRRARGQHGIVSRFHLLRRQLSGQTYYDPYQREQVQQEKSEEEEEERPQKRHRSVASAIVNSVVQGFLYGSAVALTAYEFLWAEKLRMKSIEDRGDHAARMRRTGSSPKMRGRGVDFSYFQRSPALDFRMQQAEQTIRRICLQSQQANFHRKFELPLDLYRPPAPPSEDPWGLIDKHDYNVRFLMTTSHGSGTQAPVLTKSFLGSRQLILNRPRRLNAVNLDMVKIIWPNMKAWEESDQVNVILLKGEGRALCAGGDVKYVVELCKRHDPELIQLLDSEYQLFHFIGTMNTPYVAVMDGITMGAGSGLSVHAPFRIATEKTRFAMPENAIGLFPDVGASFFLSRLDGQLGTYLGMTGITINSEDVLYAGIASHFVSSSQLPALEERLAELGSPDHDAVHAILTEFSANVKRNPHYTLHGDTRKTIDRCFVHDTAEDIVAALKDDGSKFALDTRDIILSRSPTSVKLTLHNLRTAAHMDFAECLRHEHALWQKVAVHHDFIEGVTAHVVKKTQPRWKPASLEAIADADLKATYYSTGDSKGKPLQLLSEKNYHLHPYRHFALPSEKDIQNMLSQSNNKMTHQDIIDFFMAMYKNRFGVYEKIVDVLKRKTRTTADGTVEWV</sequence>
<dbReference type="InterPro" id="IPR018376">
    <property type="entry name" value="Enoyl-CoA_hyd/isom_CS"/>
</dbReference>
<comment type="catalytic activity">
    <reaction evidence="1">
        <text>3-hydroxy-2-methylpropanoyl-CoA + H2O = 3-hydroxy-2-methylpropanoate + CoA + H(+)</text>
        <dbReference type="Rhea" id="RHEA:20888"/>
        <dbReference type="ChEBI" id="CHEBI:11805"/>
        <dbReference type="ChEBI" id="CHEBI:15377"/>
        <dbReference type="ChEBI" id="CHEBI:15378"/>
        <dbReference type="ChEBI" id="CHEBI:57287"/>
        <dbReference type="ChEBI" id="CHEBI:57340"/>
        <dbReference type="EC" id="3.1.2.4"/>
    </reaction>
</comment>
<gene>
    <name evidence="9" type="ORF">EC973_003192</name>
</gene>
<dbReference type="InterPro" id="IPR029045">
    <property type="entry name" value="ClpP/crotonase-like_dom_sf"/>
</dbReference>
<dbReference type="GO" id="GO:0003860">
    <property type="term" value="F:3-hydroxyisobutyryl-CoA hydrolase activity"/>
    <property type="evidence" value="ECO:0007669"/>
    <property type="project" value="UniProtKB-EC"/>
</dbReference>
<dbReference type="Pfam" id="PF16113">
    <property type="entry name" value="ECH_2"/>
    <property type="match status" value="1"/>
</dbReference>
<feature type="domain" description="Enoyl-CoA hydratase/isomerase" evidence="8">
    <location>
        <begin position="236"/>
        <end position="559"/>
    </location>
</feature>
<feature type="compositionally biased region" description="Basic and acidic residues" evidence="7">
    <location>
        <begin position="1"/>
        <end position="12"/>
    </location>
</feature>
<dbReference type="PROSITE" id="PS00166">
    <property type="entry name" value="ENOYL_COA_HYDRATASE"/>
    <property type="match status" value="1"/>
</dbReference>
<dbReference type="CDD" id="cd06558">
    <property type="entry name" value="crotonase-like"/>
    <property type="match status" value="1"/>
</dbReference>
<dbReference type="SUPFAM" id="SSF52096">
    <property type="entry name" value="ClpP/crotonase"/>
    <property type="match status" value="1"/>
</dbReference>
<dbReference type="EC" id="3.1.2.4" evidence="3"/>
<evidence type="ECO:0000256" key="5">
    <source>
        <dbReference type="ARBA" id="ARBA00023128"/>
    </source>
</evidence>
<feature type="region of interest" description="Disordered" evidence="7">
    <location>
        <begin position="1"/>
        <end position="30"/>
    </location>
</feature>
<evidence type="ECO:0000256" key="1">
    <source>
        <dbReference type="ARBA" id="ARBA00001709"/>
    </source>
</evidence>
<evidence type="ECO:0000256" key="2">
    <source>
        <dbReference type="ARBA" id="ARBA00004173"/>
    </source>
</evidence>
<dbReference type="InterPro" id="IPR032259">
    <property type="entry name" value="HIBYL-CoA-H"/>
</dbReference>
<dbReference type="AlphaFoldDB" id="A0A8H7BLY0"/>
<dbReference type="InterPro" id="IPR045004">
    <property type="entry name" value="ECH_dom"/>
</dbReference>
<keyword evidence="4" id="KW-0378">Hydrolase</keyword>
<dbReference type="FunFam" id="3.90.226.10:FF:000026">
    <property type="entry name" value="3-hydroxyisobutyryl-CoA hydrolase, mitochondrial"/>
    <property type="match status" value="1"/>
</dbReference>
<evidence type="ECO:0000256" key="4">
    <source>
        <dbReference type="ARBA" id="ARBA00022801"/>
    </source>
</evidence>
<comment type="subcellular location">
    <subcellularLocation>
        <location evidence="2">Mitochondrion</location>
    </subcellularLocation>
</comment>
<dbReference type="OrthoDB" id="1737613at2759"/>
<feature type="region of interest" description="Disordered" evidence="7">
    <location>
        <begin position="56"/>
        <end position="83"/>
    </location>
</feature>
<evidence type="ECO:0000256" key="3">
    <source>
        <dbReference type="ARBA" id="ARBA00011915"/>
    </source>
</evidence>
<dbReference type="PANTHER" id="PTHR43176:SF3">
    <property type="entry name" value="3-HYDROXYISOBUTYRYL-COA HYDROLASE, MITOCHONDRIAL"/>
    <property type="match status" value="1"/>
</dbReference>
<dbReference type="GO" id="GO:0006574">
    <property type="term" value="P:L-valine catabolic process"/>
    <property type="evidence" value="ECO:0007669"/>
    <property type="project" value="TreeGrafter"/>
</dbReference>